<evidence type="ECO:0000313" key="1">
    <source>
        <dbReference type="EMBL" id="QYZ71245.1"/>
    </source>
</evidence>
<organism evidence="1 2">
    <name type="scientific">Neotabrizicola shimadae</name>
    <dbReference type="NCBI Taxonomy" id="2807096"/>
    <lineage>
        <taxon>Bacteria</taxon>
        <taxon>Pseudomonadati</taxon>
        <taxon>Pseudomonadota</taxon>
        <taxon>Alphaproteobacteria</taxon>
        <taxon>Rhodobacterales</taxon>
        <taxon>Paracoccaceae</taxon>
        <taxon>Neotabrizicola</taxon>
    </lineage>
</organism>
<name>A0A8G1ED29_9RHOB</name>
<sequence length="84" mass="9533">METSWLEILNLWQDLTDFAECPLPPVCDAANLSQIGNENIGRDRPCLHGRSASFCRFRDRVVKPAKRAFIDRAIHAIQMAHLGK</sequence>
<dbReference type="Proteomes" id="UP000826300">
    <property type="component" value="Chromosome"/>
</dbReference>
<gene>
    <name evidence="1" type="ORF">JO391_06995</name>
</gene>
<reference evidence="1" key="1">
    <citation type="submission" date="2021-02" db="EMBL/GenBank/DDBJ databases">
        <title>Rhodobacter shimadae sp. nov., an aerobic anoxygenic phototrophic bacterium isolated from a hot spring.</title>
        <authorList>
            <person name="Muramatsu S."/>
            <person name="Haruta S."/>
            <person name="Hirose S."/>
            <person name="Hanada S."/>
        </authorList>
    </citation>
    <scope>NUCLEOTIDE SEQUENCE</scope>
    <source>
        <strain evidence="1">N10</strain>
    </source>
</reference>
<protein>
    <submittedName>
        <fullName evidence="1">Uncharacterized protein</fullName>
    </submittedName>
</protein>
<proteinExistence type="predicted"/>
<dbReference type="AlphaFoldDB" id="A0A8G1ED29"/>
<dbReference type="EMBL" id="CP069370">
    <property type="protein sequence ID" value="QYZ71245.1"/>
    <property type="molecule type" value="Genomic_DNA"/>
</dbReference>
<evidence type="ECO:0000313" key="2">
    <source>
        <dbReference type="Proteomes" id="UP000826300"/>
    </source>
</evidence>
<keyword evidence="2" id="KW-1185">Reference proteome</keyword>
<accession>A0A8G1ED29</accession>
<dbReference type="RefSeq" id="WP_220663672.1">
    <property type="nucleotide sequence ID" value="NZ_CP069370.1"/>
</dbReference>
<dbReference type="KEGG" id="nsm:JO391_06995"/>